<keyword evidence="1" id="KW-1133">Transmembrane helix</keyword>
<dbReference type="EMBL" id="LWMH01000001">
    <property type="protein sequence ID" value="KZS47302.1"/>
    <property type="molecule type" value="Genomic_DNA"/>
</dbReference>
<accession>A0A163KK62</accession>
<protein>
    <submittedName>
        <fullName evidence="2">Uncharacterized protein</fullName>
    </submittedName>
</protein>
<keyword evidence="1" id="KW-0812">Transmembrane</keyword>
<gene>
    <name evidence="2" type="ORF">AWU65_15890</name>
</gene>
<name>A0A163KK62_9BACL</name>
<proteinExistence type="predicted"/>
<evidence type="ECO:0000313" key="3">
    <source>
        <dbReference type="Proteomes" id="UP000076796"/>
    </source>
</evidence>
<keyword evidence="1" id="KW-0472">Membrane</keyword>
<reference evidence="2" key="1">
    <citation type="journal article" date="2016" name="Genome Announc.">
        <title>Draft genomes of two strains of Paenibacillus glucanolyticus with capability to degrade lignocellulose.</title>
        <authorList>
            <person name="Mathews S.L."/>
            <person name="Pawlak J."/>
            <person name="Grunden A.M."/>
        </authorList>
    </citation>
    <scope>NUCLEOTIDE SEQUENCE [LARGE SCALE GENOMIC DNA]</scope>
    <source>
        <strain evidence="2">SLM1</strain>
    </source>
</reference>
<sequence>MPLHRFVLQTAEVDAMMFSPSIHGISYGYAALLTLLFSGIVMVSMHYKLKRIDMIEALKSVE</sequence>
<dbReference type="AlphaFoldDB" id="A0A163KK62"/>
<keyword evidence="3" id="KW-1185">Reference proteome</keyword>
<evidence type="ECO:0000256" key="1">
    <source>
        <dbReference type="SAM" id="Phobius"/>
    </source>
</evidence>
<evidence type="ECO:0000313" key="2">
    <source>
        <dbReference type="EMBL" id="KZS47302.1"/>
    </source>
</evidence>
<organism evidence="2 3">
    <name type="scientific">Paenibacillus glucanolyticus</name>
    <dbReference type="NCBI Taxonomy" id="59843"/>
    <lineage>
        <taxon>Bacteria</taxon>
        <taxon>Bacillati</taxon>
        <taxon>Bacillota</taxon>
        <taxon>Bacilli</taxon>
        <taxon>Bacillales</taxon>
        <taxon>Paenibacillaceae</taxon>
        <taxon>Paenibacillus</taxon>
    </lineage>
</organism>
<feature type="transmembrane region" description="Helical" evidence="1">
    <location>
        <begin position="26"/>
        <end position="45"/>
    </location>
</feature>
<dbReference type="STRING" id="59843.A3958_15260"/>
<dbReference type="Proteomes" id="UP000076796">
    <property type="component" value="Unassembled WGS sequence"/>
</dbReference>
<comment type="caution">
    <text evidence="2">The sequence shown here is derived from an EMBL/GenBank/DDBJ whole genome shotgun (WGS) entry which is preliminary data.</text>
</comment>